<proteinExistence type="predicted"/>
<dbReference type="PANTHER" id="PTHR35450">
    <property type="entry name" value="REVERSE TRANSCRIPTASE DOMAIN-CONTAINING PROTEIN"/>
    <property type="match status" value="1"/>
</dbReference>
<reference evidence="1" key="1">
    <citation type="submission" date="2021-05" db="EMBL/GenBank/DDBJ databases">
        <authorList>
            <person name="Alioto T."/>
            <person name="Alioto T."/>
            <person name="Gomez Garrido J."/>
        </authorList>
    </citation>
    <scope>NUCLEOTIDE SEQUENCE</scope>
</reference>
<protein>
    <submittedName>
        <fullName evidence="1">Uncharacterized protein</fullName>
    </submittedName>
</protein>
<organism evidence="1">
    <name type="scientific">Cacopsylla melanoneura</name>
    <dbReference type="NCBI Taxonomy" id="428564"/>
    <lineage>
        <taxon>Eukaryota</taxon>
        <taxon>Metazoa</taxon>
        <taxon>Ecdysozoa</taxon>
        <taxon>Arthropoda</taxon>
        <taxon>Hexapoda</taxon>
        <taxon>Insecta</taxon>
        <taxon>Pterygota</taxon>
        <taxon>Neoptera</taxon>
        <taxon>Paraneoptera</taxon>
        <taxon>Hemiptera</taxon>
        <taxon>Sternorrhyncha</taxon>
        <taxon>Psylloidea</taxon>
        <taxon>Psyllidae</taxon>
        <taxon>Psyllinae</taxon>
        <taxon>Cacopsylla</taxon>
    </lineage>
</organism>
<dbReference type="EMBL" id="HBUF01517115">
    <property type="protein sequence ID" value="CAG6748085.1"/>
    <property type="molecule type" value="Transcribed_RNA"/>
</dbReference>
<accession>A0A8D8ZI32</accession>
<name>A0A8D8ZI32_9HEMI</name>
<dbReference type="PANTHER" id="PTHR35450:SF2">
    <property type="entry name" value="REVERSE TRANSCRIPTASE DOMAIN-CONTAINING PROTEIN"/>
    <property type="match status" value="1"/>
</dbReference>
<sequence>MNMHGALHPRADIDRLYIPRKEGGRGMVSIEASHTITNEGLNNYLKIKQNDKYLSMVYRQKQKNIEKHKQKTDIPEKIENTNTAEPETKRVKTLKERMKERMKQEQLNKWKEKKMHGQIALEVEKDTVNKSQSWKWLTNANLKSETEALITACQEQALATNYMKVKIMKTGKDPMCRLCRTHNETIHHIVSGCPILAKKAYLDRHNLVAAHLHYNICKAFKIEVREKWYQHTPEPVINTPEVTIIWDTQVQTDRAIKANKPDIIIKDKKQKKCLLIDVAVPSDYNITQKEAEKSLKYKDLQIETQRLWNMKTTVVPVVIGATGLITHRTCEAIQQIPGEHNLLALQKTVVLSTAHIVRKAL</sequence>
<dbReference type="AlphaFoldDB" id="A0A8D8ZI32"/>
<dbReference type="EMBL" id="HBUF01517116">
    <property type="protein sequence ID" value="CAG6748086.1"/>
    <property type="molecule type" value="Transcribed_RNA"/>
</dbReference>
<evidence type="ECO:0000313" key="1">
    <source>
        <dbReference type="EMBL" id="CAG6748085.1"/>
    </source>
</evidence>